<dbReference type="InterPro" id="IPR036188">
    <property type="entry name" value="FAD/NAD-bd_sf"/>
</dbReference>
<sequence>MTLLAILAAVSTVYCAGLLFWQILRHSLLRKQTCVLDLQHLGSSRNGDQKIHGTAVICGGSLAGLFTARICHDHFDEVVIVEPEAWADDSDAKRQDAWNQAKPRSRVMQYKSLQGPIQPFAFMALCNLFPGLAKECEVSDVTVGSSDFRSSTWGRWQKKPCNQYTGTLPDTMTAGRPGLETLMRRLVLGSRYKNIQQMIGTVAGISRDASSPGRLDRVTIRTVGGTQEIKASMVVDCTGPASAGLKWLKREGYGRSDMYPRGKVPLEKIKVAYDQKITYSTSSFHVPLELGNRLPGLPASYEKCGVIYICVTDPTLDCRGMHIQRSEGNFRKPLPPYLPRTLEEIKRYAQTMVTWEPIPPSVFELLDMLEEVEDTMTCSHLPFSGASYIRYDKAVNLPTNWIAIGDSVMKVNPLFGQGVAKALLGAICLNTLLQKCAATGAIPKDFSTKFFEMQKNKISHLCPDYGYHTTVPIPGETLSDGWLLRWYTRQLIILSFDDLRAGSALWHINMMLAPPIDAMEPGLVLKVVWHAFKRFAVKFLS</sequence>
<dbReference type="AlphaFoldDB" id="A0AA39NJC9"/>
<reference evidence="1" key="1">
    <citation type="submission" date="2023-06" db="EMBL/GenBank/DDBJ databases">
        <authorList>
            <consortium name="Lawrence Berkeley National Laboratory"/>
            <person name="Ahrendt S."/>
            <person name="Sahu N."/>
            <person name="Indic B."/>
            <person name="Wong-Bajracharya J."/>
            <person name="Merenyi Z."/>
            <person name="Ke H.-M."/>
            <person name="Monk M."/>
            <person name="Kocsube S."/>
            <person name="Drula E."/>
            <person name="Lipzen A."/>
            <person name="Balint B."/>
            <person name="Henrissat B."/>
            <person name="Andreopoulos B."/>
            <person name="Martin F.M."/>
            <person name="Harder C.B."/>
            <person name="Rigling D."/>
            <person name="Ford K.L."/>
            <person name="Foster G.D."/>
            <person name="Pangilinan J."/>
            <person name="Papanicolaou A."/>
            <person name="Barry K."/>
            <person name="LaButti K."/>
            <person name="Viragh M."/>
            <person name="Koriabine M."/>
            <person name="Yan M."/>
            <person name="Riley R."/>
            <person name="Champramary S."/>
            <person name="Plett K.L."/>
            <person name="Tsai I.J."/>
            <person name="Slot J."/>
            <person name="Sipos G."/>
            <person name="Plett J."/>
            <person name="Nagy L.G."/>
            <person name="Grigoriev I.V."/>
        </authorList>
    </citation>
    <scope>NUCLEOTIDE SEQUENCE</scope>
    <source>
        <strain evidence="1">CCBAS 213</strain>
    </source>
</reference>
<dbReference type="EMBL" id="JAUEPS010000003">
    <property type="protein sequence ID" value="KAK0466719.1"/>
    <property type="molecule type" value="Genomic_DNA"/>
</dbReference>
<dbReference type="Gene3D" id="3.30.9.30">
    <property type="match status" value="1"/>
</dbReference>
<organism evidence="1 2">
    <name type="scientific">Armillaria tabescens</name>
    <name type="common">Ringless honey mushroom</name>
    <name type="synonym">Agaricus tabescens</name>
    <dbReference type="NCBI Taxonomy" id="1929756"/>
    <lineage>
        <taxon>Eukaryota</taxon>
        <taxon>Fungi</taxon>
        <taxon>Dikarya</taxon>
        <taxon>Basidiomycota</taxon>
        <taxon>Agaricomycotina</taxon>
        <taxon>Agaricomycetes</taxon>
        <taxon>Agaricomycetidae</taxon>
        <taxon>Agaricales</taxon>
        <taxon>Marasmiineae</taxon>
        <taxon>Physalacriaceae</taxon>
        <taxon>Desarmillaria</taxon>
    </lineage>
</organism>
<comment type="caution">
    <text evidence="1">The sequence shown here is derived from an EMBL/GenBank/DDBJ whole genome shotgun (WGS) entry which is preliminary data.</text>
</comment>
<dbReference type="GeneID" id="85350580"/>
<evidence type="ECO:0008006" key="3">
    <source>
        <dbReference type="Google" id="ProtNLM"/>
    </source>
</evidence>
<dbReference type="RefSeq" id="XP_060337311.1">
    <property type="nucleotide sequence ID" value="XM_060467032.1"/>
</dbReference>
<dbReference type="Gene3D" id="3.50.50.60">
    <property type="entry name" value="FAD/NAD(P)-binding domain"/>
    <property type="match status" value="1"/>
</dbReference>
<accession>A0AA39NJC9</accession>
<protein>
    <recommendedName>
        <fullName evidence="3">FAD/NAD(P)-binding domain-containing protein</fullName>
    </recommendedName>
</protein>
<evidence type="ECO:0000313" key="1">
    <source>
        <dbReference type="EMBL" id="KAK0466719.1"/>
    </source>
</evidence>
<proteinExistence type="predicted"/>
<gene>
    <name evidence="1" type="ORF">EV420DRAFT_1260875</name>
</gene>
<dbReference type="Proteomes" id="UP001175211">
    <property type="component" value="Unassembled WGS sequence"/>
</dbReference>
<name>A0AA39NJC9_ARMTA</name>
<keyword evidence="2" id="KW-1185">Reference proteome</keyword>
<dbReference type="SUPFAM" id="SSF51905">
    <property type="entry name" value="FAD/NAD(P)-binding domain"/>
    <property type="match status" value="1"/>
</dbReference>
<evidence type="ECO:0000313" key="2">
    <source>
        <dbReference type="Proteomes" id="UP001175211"/>
    </source>
</evidence>